<dbReference type="PANTHER" id="PTHR35249">
    <property type="entry name" value="DYNEIN REGULATORY COMPLEX SUBUNIT 7"/>
    <property type="match status" value="1"/>
</dbReference>
<dbReference type="Proteomes" id="UP001562425">
    <property type="component" value="Unassembled WGS sequence"/>
</dbReference>
<reference evidence="2 3" key="1">
    <citation type="submission" date="2024-05" db="EMBL/GenBank/DDBJ databases">
        <title>Culex pipiens pipiens assembly and annotation.</title>
        <authorList>
            <person name="Alout H."/>
            <person name="Durand T."/>
        </authorList>
    </citation>
    <scope>NUCLEOTIDE SEQUENCE [LARGE SCALE GENOMIC DNA]</scope>
    <source>
        <strain evidence="2">HA-2024</strain>
        <tissue evidence="2">Whole body</tissue>
    </source>
</reference>
<evidence type="ECO:0000313" key="2">
    <source>
        <dbReference type="EMBL" id="KAL1374804.1"/>
    </source>
</evidence>
<organism evidence="2 3">
    <name type="scientific">Culex pipiens pipiens</name>
    <name type="common">Northern house mosquito</name>
    <dbReference type="NCBI Taxonomy" id="38569"/>
    <lineage>
        <taxon>Eukaryota</taxon>
        <taxon>Metazoa</taxon>
        <taxon>Ecdysozoa</taxon>
        <taxon>Arthropoda</taxon>
        <taxon>Hexapoda</taxon>
        <taxon>Insecta</taxon>
        <taxon>Pterygota</taxon>
        <taxon>Neoptera</taxon>
        <taxon>Endopterygota</taxon>
        <taxon>Diptera</taxon>
        <taxon>Nematocera</taxon>
        <taxon>Culicoidea</taxon>
        <taxon>Culicidae</taxon>
        <taxon>Culicinae</taxon>
        <taxon>Culicini</taxon>
        <taxon>Culex</taxon>
        <taxon>Culex</taxon>
    </lineage>
</organism>
<gene>
    <name evidence="2" type="ORF">pipiens_017876</name>
</gene>
<feature type="compositionally biased region" description="Polar residues" evidence="1">
    <location>
        <begin position="1"/>
        <end position="13"/>
    </location>
</feature>
<accession>A0ABD1CEL9</accession>
<name>A0ABD1CEL9_CULPP</name>
<sequence length="177" mass="20375">MSKSSRASISDNVSDILRRKLKNQRSMTRELRHPPPTPSKPRERPPTPEECSVPIADGTVSDVKAKLGLIDMCFPHNPTPAFEQRTQFPESYKRLGSKEKLVLLFAENFRRQYKERFPHRKPLILALPNECDVQKFVCTTLRPSVFLFPDLIGSWEEVASFVADYIVYEPLVDQVNM</sequence>
<protein>
    <submittedName>
        <fullName evidence="2">Uncharacterized protein</fullName>
    </submittedName>
</protein>
<keyword evidence="3" id="KW-1185">Reference proteome</keyword>
<comment type="caution">
    <text evidence="2">The sequence shown here is derived from an EMBL/GenBank/DDBJ whole genome shotgun (WGS) entry which is preliminary data.</text>
</comment>
<feature type="non-terminal residue" evidence="2">
    <location>
        <position position="177"/>
    </location>
</feature>
<feature type="region of interest" description="Disordered" evidence="1">
    <location>
        <begin position="1"/>
        <end position="53"/>
    </location>
</feature>
<proteinExistence type="predicted"/>
<dbReference type="InterPro" id="IPR033551">
    <property type="entry name" value="DRC7/lobo"/>
</dbReference>
<dbReference type="AlphaFoldDB" id="A0ABD1CEL9"/>
<evidence type="ECO:0000313" key="3">
    <source>
        <dbReference type="Proteomes" id="UP001562425"/>
    </source>
</evidence>
<dbReference type="PANTHER" id="PTHR35249:SF2">
    <property type="entry name" value="DYNEIN REGULATORY COMPLEX SUBUNIT 7"/>
    <property type="match status" value="1"/>
</dbReference>
<evidence type="ECO:0000256" key="1">
    <source>
        <dbReference type="SAM" id="MobiDB-lite"/>
    </source>
</evidence>
<dbReference type="EMBL" id="JBEHCU010013032">
    <property type="protein sequence ID" value="KAL1374804.1"/>
    <property type="molecule type" value="Genomic_DNA"/>
</dbReference>